<comment type="cofactor">
    <cofactor evidence="5">
        <name>Mg(2+)</name>
        <dbReference type="ChEBI" id="CHEBI:18420"/>
    </cofactor>
</comment>
<feature type="binding site" evidence="5">
    <location>
        <begin position="109"/>
        <end position="113"/>
    </location>
    <ligand>
        <name>ATP</name>
        <dbReference type="ChEBI" id="CHEBI:30616"/>
    </ligand>
</feature>
<name>A0ABS6JAX7_9BACI</name>
<comment type="caution">
    <text evidence="7">The sequence shown here is derived from an EMBL/GenBank/DDBJ whole genome shotgun (WGS) entry which is preliminary data.</text>
</comment>
<dbReference type="EMBL" id="JAHQCS010000048">
    <property type="protein sequence ID" value="MBU9710836.1"/>
    <property type="molecule type" value="Genomic_DNA"/>
</dbReference>
<dbReference type="PROSITE" id="PS51794">
    <property type="entry name" value="DAC"/>
    <property type="match status" value="1"/>
</dbReference>
<dbReference type="Pfam" id="PF10635">
    <property type="entry name" value="DisA-linker"/>
    <property type="match status" value="1"/>
</dbReference>
<evidence type="ECO:0000259" key="6">
    <source>
        <dbReference type="PROSITE" id="PS51794"/>
    </source>
</evidence>
<dbReference type="Proteomes" id="UP000784880">
    <property type="component" value="Unassembled WGS sequence"/>
</dbReference>
<dbReference type="RefSeq" id="WP_217064726.1">
    <property type="nucleotide sequence ID" value="NZ_JAHQCS010000048.1"/>
</dbReference>
<dbReference type="GO" id="GO:0106408">
    <property type="term" value="F:diadenylate cyclase activity"/>
    <property type="evidence" value="ECO:0007669"/>
    <property type="project" value="UniProtKB-EC"/>
</dbReference>
<keyword evidence="5" id="KW-0547">Nucleotide-binding</keyword>
<dbReference type="EC" id="2.7.7.85" evidence="5"/>
<evidence type="ECO:0000256" key="1">
    <source>
        <dbReference type="ARBA" id="ARBA00022763"/>
    </source>
</evidence>
<keyword evidence="3 5" id="KW-0238">DNA-binding</keyword>
<comment type="function">
    <text evidence="5">Participates in a DNA-damage check-point that is active prior to asymmetric division when DNA is damaged. DisA forms globular foci that rapidly scan along the chromosomes during sporulation, searching for lesions. When a lesion is present, DisA pauses at the lesion site. This triggers a cellular response that culminates in a temporary block in sporulation initiation.</text>
</comment>
<evidence type="ECO:0000256" key="2">
    <source>
        <dbReference type="ARBA" id="ARBA00022842"/>
    </source>
</evidence>
<dbReference type="NCBIfam" id="NF010009">
    <property type="entry name" value="PRK13482.1"/>
    <property type="match status" value="1"/>
</dbReference>
<dbReference type="Pfam" id="PF02457">
    <property type="entry name" value="DAC"/>
    <property type="match status" value="1"/>
</dbReference>
<dbReference type="InterPro" id="IPR050338">
    <property type="entry name" value="DisA"/>
</dbReference>
<proteinExistence type="inferred from homology"/>
<keyword evidence="8" id="KW-1185">Reference proteome</keyword>
<feature type="binding site" evidence="5">
    <location>
        <position position="96"/>
    </location>
    <ligand>
        <name>ATP</name>
        <dbReference type="ChEBI" id="CHEBI:30616"/>
    </ligand>
</feature>
<dbReference type="InterPro" id="IPR003390">
    <property type="entry name" value="DNA_integrity_scan_DisA_N"/>
</dbReference>
<comment type="subunit">
    <text evidence="5">Homooctamer.</text>
</comment>
<dbReference type="HAMAP" id="MF_01438">
    <property type="entry name" value="DisA"/>
    <property type="match status" value="1"/>
</dbReference>
<evidence type="ECO:0000256" key="5">
    <source>
        <dbReference type="HAMAP-Rule" id="MF_01438"/>
    </source>
</evidence>
<feature type="domain" description="DAC" evidence="6">
    <location>
        <begin position="11"/>
        <end position="149"/>
    </location>
</feature>
<organism evidence="7 8">
    <name type="scientific">Evansella tamaricis</name>
    <dbReference type="NCBI Taxonomy" id="2069301"/>
    <lineage>
        <taxon>Bacteria</taxon>
        <taxon>Bacillati</taxon>
        <taxon>Bacillota</taxon>
        <taxon>Bacilli</taxon>
        <taxon>Bacillales</taxon>
        <taxon>Bacillaceae</taxon>
        <taxon>Evansella</taxon>
    </lineage>
</organism>
<comment type="catalytic activity">
    <reaction evidence="5">
        <text>2 ATP = 3',3'-c-di-AMP + 2 diphosphate</text>
        <dbReference type="Rhea" id="RHEA:35655"/>
        <dbReference type="ChEBI" id="CHEBI:30616"/>
        <dbReference type="ChEBI" id="CHEBI:33019"/>
        <dbReference type="ChEBI" id="CHEBI:71500"/>
        <dbReference type="EC" id="2.7.7.85"/>
    </reaction>
</comment>
<evidence type="ECO:0000256" key="3">
    <source>
        <dbReference type="ARBA" id="ARBA00023125"/>
    </source>
</evidence>
<evidence type="ECO:0000256" key="4">
    <source>
        <dbReference type="ARBA" id="ARBA00023204"/>
    </source>
</evidence>
<evidence type="ECO:0000313" key="7">
    <source>
        <dbReference type="EMBL" id="MBU9710836.1"/>
    </source>
</evidence>
<keyword evidence="1 5" id="KW-0227">DNA damage</keyword>
<protein>
    <recommendedName>
        <fullName evidence="5">DNA integrity scanning protein DisA</fullName>
    </recommendedName>
    <alternativeName>
        <fullName evidence="5">Cyclic di-AMP synthase</fullName>
        <shortName evidence="5">c-di-AMP synthase</shortName>
    </alternativeName>
    <alternativeName>
        <fullName evidence="5">Diadenylate cyclase</fullName>
        <ecNumber evidence="5">2.7.7.85</ecNumber>
    </alternativeName>
</protein>
<comment type="similarity">
    <text evidence="5">Belongs to the DisA family.</text>
</comment>
<dbReference type="PANTHER" id="PTHR34185">
    <property type="entry name" value="DIADENYLATE CYCLASE"/>
    <property type="match status" value="1"/>
</dbReference>
<feature type="binding site" evidence="5">
    <location>
        <position position="78"/>
    </location>
    <ligand>
        <name>ATP</name>
        <dbReference type="ChEBI" id="CHEBI:30616"/>
    </ligand>
</feature>
<gene>
    <name evidence="5 7" type="primary">disA</name>
    <name evidence="7" type="ORF">KS419_03655</name>
</gene>
<accession>A0ABS6JAX7</accession>
<dbReference type="InterPro" id="IPR018906">
    <property type="entry name" value="DNA_integrity_scan_DisA_link"/>
</dbReference>
<comment type="function">
    <text evidence="5">Has also diadenylate cyclase activity, catalyzing the condensation of 2 ATP molecules into cyclic di-AMP (c-di-AMP). c-di-AMP acts as a signaling molecule that couples DNA integrity with progression of sporulation. The rise in c-di-AMP level generated by DisA while scanning the chromosome, operates as a positive signal that advances sporulation; upon encountering a lesion, the DisA focus arrests at the damaged site and halts c-di-AMP synthesis.</text>
</comment>
<keyword evidence="5" id="KW-0067">ATP-binding</keyword>
<keyword evidence="4 5" id="KW-0234">DNA repair</keyword>
<keyword evidence="5 7" id="KW-0808">Transferase</keyword>
<dbReference type="Pfam" id="PF14520">
    <property type="entry name" value="HHH_5"/>
    <property type="match status" value="1"/>
</dbReference>
<keyword evidence="2 5" id="KW-0460">Magnesium</keyword>
<reference evidence="7 8" key="1">
    <citation type="submission" date="2021-06" db="EMBL/GenBank/DDBJ databases">
        <title>Bacillus sp. RD4P76, an endophyte from a halophyte.</title>
        <authorList>
            <person name="Sun J.-Q."/>
        </authorList>
    </citation>
    <scope>NUCLEOTIDE SEQUENCE [LARGE SCALE GENOMIC DNA]</scope>
    <source>
        <strain evidence="7 8">CGMCC 1.15917</strain>
    </source>
</reference>
<sequence length="361" mass="41040">MDQHQDSNYDTTFIDGVLQLVSPGTPLREGIDNVLRAKTGGLIVLGHSNEMMDLVDGGFFINCEFSPAYLYELAKMDGAIILSEKADRILYANTQLVPNNAIESTETGIRHRTAQRVARQTGSLVISISQRRNVITLYQGEYRYALKDIGVILTKANQAIQTLEKYKSVLDQGITNLGALEFEELVTFQEVSQVMHRVEMVLRIKSEILNYVNELGNEGRLISMQLEELVSNVEREAVLLIKDYMKDLESNPMQLLKKLIRLSNEELLDDQVIVKLLGYNKSTNLSEFAVCPRGYRILHRIPRIPPHVVENLINKFEDLPQIMRASTEELDEVDGIGEARARKIKEGLTRIQEQLFIDRHI</sequence>
<dbReference type="InterPro" id="IPR023763">
    <property type="entry name" value="DNA_integrity_scanning_protein"/>
</dbReference>
<dbReference type="PANTHER" id="PTHR34185:SF3">
    <property type="entry name" value="DNA INTEGRITY SCANNING PROTEIN DISA"/>
    <property type="match status" value="1"/>
</dbReference>
<keyword evidence="5 7" id="KW-0548">Nucleotidyltransferase</keyword>
<evidence type="ECO:0000313" key="8">
    <source>
        <dbReference type="Proteomes" id="UP000784880"/>
    </source>
</evidence>